<accession>V4RL66</accession>
<dbReference type="SUPFAM" id="SSF52943">
    <property type="entry name" value="ATP synthase (F1-ATPase), gamma subunit"/>
    <property type="match status" value="1"/>
</dbReference>
<keyword evidence="10" id="KW-1185">Reference proteome</keyword>
<dbReference type="OrthoDB" id="6169121at2"/>
<evidence type="ECO:0000313" key="9">
    <source>
        <dbReference type="EMBL" id="ESR23960.1"/>
    </source>
</evidence>
<evidence type="ECO:0000256" key="2">
    <source>
        <dbReference type="ARBA" id="ARBA00007681"/>
    </source>
</evidence>
<comment type="similarity">
    <text evidence="2">Belongs to the ATPase gamma chain family.</text>
</comment>
<keyword evidence="6" id="KW-0472">Membrane</keyword>
<sequence>MVLPFDYARFPAAARARNLLVQLPPATLAAQLADEYVFAEINEALTLSLAVENEARVAAMTEARSNVESMLDRLAIRRGQLRQ</sequence>
<dbReference type="RefSeq" id="WP_023432854.1">
    <property type="nucleotide sequence ID" value="NZ_AWXZ01000036.1"/>
</dbReference>
<evidence type="ECO:0000256" key="7">
    <source>
        <dbReference type="ARBA" id="ARBA00023196"/>
    </source>
</evidence>
<comment type="subcellular location">
    <subcellularLocation>
        <location evidence="1">Membrane</location>
        <topology evidence="1">Peripheral membrane protein</topology>
    </subcellularLocation>
</comment>
<evidence type="ECO:0000256" key="4">
    <source>
        <dbReference type="ARBA" id="ARBA00022781"/>
    </source>
</evidence>
<reference evidence="9 10" key="1">
    <citation type="journal article" date="2014" name="Genome Announc.">
        <title>Draft Genome Sequence of Lutibaculum baratangense Strain AMV1T, Isolated from a Mud Volcano in Andamans, India.</title>
        <authorList>
            <person name="Singh A."/>
            <person name="Sreenivas A."/>
            <person name="Sathyanarayana Reddy G."/>
            <person name="Pinnaka A.K."/>
            <person name="Shivaji S."/>
        </authorList>
    </citation>
    <scope>NUCLEOTIDE SEQUENCE [LARGE SCALE GENOMIC DNA]</scope>
    <source>
        <strain evidence="9 10">AMV1</strain>
    </source>
</reference>
<name>V4RL66_9HYPH</name>
<evidence type="ECO:0000256" key="5">
    <source>
        <dbReference type="ARBA" id="ARBA00023065"/>
    </source>
</evidence>
<dbReference type="EMBL" id="AWXZ01000036">
    <property type="protein sequence ID" value="ESR23960.1"/>
    <property type="molecule type" value="Genomic_DNA"/>
</dbReference>
<evidence type="ECO:0000256" key="1">
    <source>
        <dbReference type="ARBA" id="ARBA00004170"/>
    </source>
</evidence>
<dbReference type="Gene3D" id="1.10.287.80">
    <property type="entry name" value="ATP synthase, gamma subunit, helix hairpin domain"/>
    <property type="match status" value="1"/>
</dbReference>
<dbReference type="PATRIC" id="fig|631454.5.peg.2694"/>
<gene>
    <name evidence="9" type="ORF">N177_2729</name>
</gene>
<evidence type="ECO:0000313" key="10">
    <source>
        <dbReference type="Proteomes" id="UP000017819"/>
    </source>
</evidence>
<dbReference type="STRING" id="631454.N177_2729"/>
<protein>
    <submittedName>
        <fullName evidence="9">Sodium-transporting ATPase subunit G</fullName>
    </submittedName>
</protein>
<proteinExistence type="inferred from homology"/>
<dbReference type="Proteomes" id="UP000017819">
    <property type="component" value="Unassembled WGS sequence"/>
</dbReference>
<dbReference type="GO" id="GO:0045259">
    <property type="term" value="C:proton-transporting ATP synthase complex"/>
    <property type="evidence" value="ECO:0007669"/>
    <property type="project" value="UniProtKB-KW"/>
</dbReference>
<dbReference type="GO" id="GO:0046933">
    <property type="term" value="F:proton-transporting ATP synthase activity, rotational mechanism"/>
    <property type="evidence" value="ECO:0007669"/>
    <property type="project" value="InterPro"/>
</dbReference>
<evidence type="ECO:0000256" key="3">
    <source>
        <dbReference type="ARBA" id="ARBA00022448"/>
    </source>
</evidence>
<evidence type="ECO:0000256" key="8">
    <source>
        <dbReference type="ARBA" id="ARBA00023310"/>
    </source>
</evidence>
<comment type="caution">
    <text evidence="9">The sequence shown here is derived from an EMBL/GenBank/DDBJ whole genome shotgun (WGS) entry which is preliminary data.</text>
</comment>
<organism evidence="9 10">
    <name type="scientific">Lutibaculum baratangense AMV1</name>
    <dbReference type="NCBI Taxonomy" id="631454"/>
    <lineage>
        <taxon>Bacteria</taxon>
        <taxon>Pseudomonadati</taxon>
        <taxon>Pseudomonadota</taxon>
        <taxon>Alphaproteobacteria</taxon>
        <taxon>Hyphomicrobiales</taxon>
        <taxon>Tepidamorphaceae</taxon>
        <taxon>Lutibaculum</taxon>
    </lineage>
</organism>
<dbReference type="eggNOG" id="COG0224">
    <property type="taxonomic scope" value="Bacteria"/>
</dbReference>
<dbReference type="AlphaFoldDB" id="V4RL66"/>
<keyword evidence="3" id="KW-0813">Transport</keyword>
<dbReference type="InterPro" id="IPR035968">
    <property type="entry name" value="ATP_synth_F1_ATPase_gsu"/>
</dbReference>
<evidence type="ECO:0000256" key="6">
    <source>
        <dbReference type="ARBA" id="ARBA00023136"/>
    </source>
</evidence>
<keyword evidence="7" id="KW-0139">CF(1)</keyword>
<keyword evidence="4" id="KW-0375">Hydrogen ion transport</keyword>
<keyword evidence="8" id="KW-0066">ATP synthesis</keyword>
<keyword evidence="5" id="KW-0406">Ion transport</keyword>